<keyword evidence="1" id="KW-1133">Transmembrane helix</keyword>
<keyword evidence="3" id="KW-1185">Reference proteome</keyword>
<comment type="caution">
    <text evidence="2">The sequence shown here is derived from an EMBL/GenBank/DDBJ whole genome shotgun (WGS) entry which is preliminary data.</text>
</comment>
<gene>
    <name evidence="2" type="ORF">BA062_20405</name>
</gene>
<keyword evidence="1" id="KW-0472">Membrane</keyword>
<proteinExistence type="predicted"/>
<dbReference type="EMBL" id="MASU01000008">
    <property type="protein sequence ID" value="PXY29558.1"/>
    <property type="molecule type" value="Genomic_DNA"/>
</dbReference>
<dbReference type="AlphaFoldDB" id="A0A318LJ06"/>
<evidence type="ECO:0008006" key="4">
    <source>
        <dbReference type="Google" id="ProtNLM"/>
    </source>
</evidence>
<evidence type="ECO:0000313" key="2">
    <source>
        <dbReference type="EMBL" id="PXY29558.1"/>
    </source>
</evidence>
<dbReference type="RefSeq" id="WP_110339217.1">
    <property type="nucleotide sequence ID" value="NZ_JBHVKT010000032.1"/>
</dbReference>
<reference evidence="2 3" key="1">
    <citation type="submission" date="2016-07" db="EMBL/GenBank/DDBJ databases">
        <title>Draft genome sequence of Prauserella sp. YIM 121212, isolated from alkaline soil.</title>
        <authorList>
            <person name="Ruckert C."/>
            <person name="Albersmeier A."/>
            <person name="Jiang C.-L."/>
            <person name="Jiang Y."/>
            <person name="Kalinowski J."/>
            <person name="Schneider O."/>
            <person name="Winkler A."/>
            <person name="Zotchev S.B."/>
        </authorList>
    </citation>
    <scope>NUCLEOTIDE SEQUENCE [LARGE SCALE GENOMIC DNA]</scope>
    <source>
        <strain evidence="2 3">YIM 121212</strain>
    </source>
</reference>
<evidence type="ECO:0000313" key="3">
    <source>
        <dbReference type="Proteomes" id="UP000247892"/>
    </source>
</evidence>
<dbReference type="OrthoDB" id="3697432at2"/>
<feature type="transmembrane region" description="Helical" evidence="1">
    <location>
        <begin position="53"/>
        <end position="74"/>
    </location>
</feature>
<accession>A0A318LJ06</accession>
<sequence length="84" mass="8982">MDERTPQPPGHNEFRVRRRIALAGGALTLVVYLAVPALTAFTTLFDGHLGPVGLGYVAAAFAILFPLGGAYAYGRWANRREGAP</sequence>
<evidence type="ECO:0000256" key="1">
    <source>
        <dbReference type="SAM" id="Phobius"/>
    </source>
</evidence>
<keyword evidence="1" id="KW-0812">Transmembrane</keyword>
<name>A0A318LJ06_9PSEU</name>
<protein>
    <recommendedName>
        <fullName evidence="4">DUF485 domain-containing protein</fullName>
    </recommendedName>
</protein>
<organism evidence="2 3">
    <name type="scientific">Prauserella flavalba</name>
    <dbReference type="NCBI Taxonomy" id="1477506"/>
    <lineage>
        <taxon>Bacteria</taxon>
        <taxon>Bacillati</taxon>
        <taxon>Actinomycetota</taxon>
        <taxon>Actinomycetes</taxon>
        <taxon>Pseudonocardiales</taxon>
        <taxon>Pseudonocardiaceae</taxon>
        <taxon>Prauserella</taxon>
    </lineage>
</organism>
<feature type="transmembrane region" description="Helical" evidence="1">
    <location>
        <begin position="20"/>
        <end position="41"/>
    </location>
</feature>
<dbReference type="Proteomes" id="UP000247892">
    <property type="component" value="Unassembled WGS sequence"/>
</dbReference>